<evidence type="ECO:0000313" key="3">
    <source>
        <dbReference type="Proteomes" id="UP000010366"/>
    </source>
</evidence>
<reference evidence="2 3" key="1">
    <citation type="submission" date="2012-05" db="EMBL/GenBank/DDBJ databases">
        <title>Finished chromosome of genome of Chamaesiphon sp. PCC 6605.</title>
        <authorList>
            <consortium name="US DOE Joint Genome Institute"/>
            <person name="Gugger M."/>
            <person name="Coursin T."/>
            <person name="Rippka R."/>
            <person name="Tandeau De Marsac N."/>
            <person name="Huntemann M."/>
            <person name="Wei C.-L."/>
            <person name="Han J."/>
            <person name="Detter J.C."/>
            <person name="Han C."/>
            <person name="Tapia R."/>
            <person name="Chen A."/>
            <person name="Kyrpides N."/>
            <person name="Mavromatis K."/>
            <person name="Markowitz V."/>
            <person name="Szeto E."/>
            <person name="Ivanova N."/>
            <person name="Pagani I."/>
            <person name="Pati A."/>
            <person name="Goodwin L."/>
            <person name="Nordberg H.P."/>
            <person name="Cantor M.N."/>
            <person name="Hua S.X."/>
            <person name="Woyke T."/>
            <person name="Kerfeld C.A."/>
        </authorList>
    </citation>
    <scope>NUCLEOTIDE SEQUENCE [LARGE SCALE GENOMIC DNA]</scope>
    <source>
        <strain evidence="3">ATCC 27169 / PCC 6605</strain>
    </source>
</reference>
<keyword evidence="1" id="KW-0812">Transmembrane</keyword>
<feature type="transmembrane region" description="Helical" evidence="1">
    <location>
        <begin position="82"/>
        <end position="99"/>
    </location>
</feature>
<protein>
    <recommendedName>
        <fullName evidence="4">DUF3040 domain-containing protein</fullName>
    </recommendedName>
</protein>
<name>K9UJR1_CHAP6</name>
<keyword evidence="1" id="KW-0472">Membrane</keyword>
<dbReference type="Proteomes" id="UP000010366">
    <property type="component" value="Chromosome"/>
</dbReference>
<keyword evidence="1" id="KW-1133">Transmembrane helix</keyword>
<dbReference type="KEGG" id="cmp:Cha6605_3922"/>
<dbReference type="AlphaFoldDB" id="K9UJR1"/>
<proteinExistence type="predicted"/>
<evidence type="ECO:0008006" key="4">
    <source>
        <dbReference type="Google" id="ProtNLM"/>
    </source>
</evidence>
<dbReference type="eggNOG" id="ENOG503360N">
    <property type="taxonomic scope" value="Bacteria"/>
</dbReference>
<dbReference type="RefSeq" id="WP_015161002.1">
    <property type="nucleotide sequence ID" value="NC_019697.1"/>
</dbReference>
<accession>K9UJR1</accession>
<evidence type="ECO:0000313" key="2">
    <source>
        <dbReference type="EMBL" id="AFY94888.1"/>
    </source>
</evidence>
<feature type="transmembrane region" description="Helical" evidence="1">
    <location>
        <begin position="57"/>
        <end position="76"/>
    </location>
</feature>
<sequence length="103" mass="12220">MPDPNNYREREEQLRQRELDLRLRELESEIHRVEPPFHPTVRDNRSNKPTRSFKRDLILAAKVSGFFLTGVVVVYISQWLAWISFFALIGAVGWAWFEFGRKS</sequence>
<organism evidence="2 3">
    <name type="scientific">Chamaesiphon minutus (strain ATCC 27169 / PCC 6605)</name>
    <dbReference type="NCBI Taxonomy" id="1173020"/>
    <lineage>
        <taxon>Bacteria</taxon>
        <taxon>Bacillati</taxon>
        <taxon>Cyanobacteriota</taxon>
        <taxon>Cyanophyceae</taxon>
        <taxon>Gomontiellales</taxon>
        <taxon>Chamaesiphonaceae</taxon>
        <taxon>Chamaesiphon</taxon>
    </lineage>
</organism>
<dbReference type="EMBL" id="CP003600">
    <property type="protein sequence ID" value="AFY94888.1"/>
    <property type="molecule type" value="Genomic_DNA"/>
</dbReference>
<dbReference type="STRING" id="1173020.Cha6605_3922"/>
<dbReference type="HOGENOM" id="CLU_2258691_0_0_3"/>
<keyword evidence="3" id="KW-1185">Reference proteome</keyword>
<evidence type="ECO:0000256" key="1">
    <source>
        <dbReference type="SAM" id="Phobius"/>
    </source>
</evidence>
<gene>
    <name evidence="2" type="ORF">Cha6605_3922</name>
</gene>